<sequence length="104" mass="12222">MSEFKIMSKINSSPSKEYESNSTDKLALSAQLYTENDYIRKEEHESNSISVQDKLALAAQLYTENNYVRSLNFLNQIIEEIRDDKQRRVAEHYITLCKNKLKEK</sequence>
<dbReference type="Proteomes" id="UP000789396">
    <property type="component" value="Unassembled WGS sequence"/>
</dbReference>
<name>A0A9N9NZV6_9GLOM</name>
<evidence type="ECO:0000313" key="2">
    <source>
        <dbReference type="EMBL" id="CAG8775309.1"/>
    </source>
</evidence>
<reference evidence="2" key="1">
    <citation type="submission" date="2021-06" db="EMBL/GenBank/DDBJ databases">
        <authorList>
            <person name="Kallberg Y."/>
            <person name="Tangrot J."/>
            <person name="Rosling A."/>
        </authorList>
    </citation>
    <scope>NUCLEOTIDE SEQUENCE</scope>
    <source>
        <strain evidence="2">IN212</strain>
    </source>
</reference>
<proteinExistence type="predicted"/>
<protein>
    <submittedName>
        <fullName evidence="2">12017_t:CDS:1</fullName>
    </submittedName>
</protein>
<accession>A0A9N9NZV6</accession>
<dbReference type="EMBL" id="CAJVPZ010049115">
    <property type="protein sequence ID" value="CAG8775309.1"/>
    <property type="molecule type" value="Genomic_DNA"/>
</dbReference>
<keyword evidence="3" id="KW-1185">Reference proteome</keyword>
<comment type="caution">
    <text evidence="2">The sequence shown here is derived from an EMBL/GenBank/DDBJ whole genome shotgun (WGS) entry which is preliminary data.</text>
</comment>
<evidence type="ECO:0000313" key="3">
    <source>
        <dbReference type="Proteomes" id="UP000789396"/>
    </source>
</evidence>
<dbReference type="OrthoDB" id="10562753at2759"/>
<dbReference type="AlphaFoldDB" id="A0A9N9NZV6"/>
<gene>
    <name evidence="2" type="ORF">RFULGI_LOCUS15382</name>
</gene>
<evidence type="ECO:0000256" key="1">
    <source>
        <dbReference type="SAM" id="MobiDB-lite"/>
    </source>
</evidence>
<feature type="region of interest" description="Disordered" evidence="1">
    <location>
        <begin position="1"/>
        <end position="22"/>
    </location>
</feature>
<feature type="compositionally biased region" description="Polar residues" evidence="1">
    <location>
        <begin position="9"/>
        <end position="22"/>
    </location>
</feature>
<organism evidence="2 3">
    <name type="scientific">Racocetra fulgida</name>
    <dbReference type="NCBI Taxonomy" id="60492"/>
    <lineage>
        <taxon>Eukaryota</taxon>
        <taxon>Fungi</taxon>
        <taxon>Fungi incertae sedis</taxon>
        <taxon>Mucoromycota</taxon>
        <taxon>Glomeromycotina</taxon>
        <taxon>Glomeromycetes</taxon>
        <taxon>Diversisporales</taxon>
        <taxon>Gigasporaceae</taxon>
        <taxon>Racocetra</taxon>
    </lineage>
</organism>